<keyword evidence="2" id="KW-1185">Reference proteome</keyword>
<dbReference type="Proteomes" id="UP000887578">
    <property type="component" value="Unplaced"/>
</dbReference>
<dbReference type="AlphaFoldDB" id="A0A914NZY2"/>
<evidence type="ECO:0000313" key="2">
    <source>
        <dbReference type="Proteomes" id="UP000887578"/>
    </source>
</evidence>
<accession>A0A914NZY2</accession>
<sequence length="68" mass="7944">MHFLSFLCHDKNDDNDISADAPNFHQREPFLRTYNGSNGNGYQKQQQKAPTPTAYQYQQRTTYRETSA</sequence>
<dbReference type="WBParaSite" id="PDA_v2.g11061.t1">
    <property type="protein sequence ID" value="PDA_v2.g11061.t1"/>
    <property type="gene ID" value="PDA_v2.g11061"/>
</dbReference>
<name>A0A914NZY2_9BILA</name>
<reference evidence="3" key="1">
    <citation type="submission" date="2022-11" db="UniProtKB">
        <authorList>
            <consortium name="WormBaseParasite"/>
        </authorList>
    </citation>
    <scope>IDENTIFICATION</scope>
</reference>
<evidence type="ECO:0000313" key="3">
    <source>
        <dbReference type="WBParaSite" id="PDA_v2.g11061.t1"/>
    </source>
</evidence>
<feature type="compositionally biased region" description="Polar residues" evidence="1">
    <location>
        <begin position="34"/>
        <end position="68"/>
    </location>
</feature>
<evidence type="ECO:0000256" key="1">
    <source>
        <dbReference type="SAM" id="MobiDB-lite"/>
    </source>
</evidence>
<feature type="region of interest" description="Disordered" evidence="1">
    <location>
        <begin position="30"/>
        <end position="68"/>
    </location>
</feature>
<protein>
    <submittedName>
        <fullName evidence="3">Uncharacterized protein</fullName>
    </submittedName>
</protein>
<organism evidence="2 3">
    <name type="scientific">Panagrolaimus davidi</name>
    <dbReference type="NCBI Taxonomy" id="227884"/>
    <lineage>
        <taxon>Eukaryota</taxon>
        <taxon>Metazoa</taxon>
        <taxon>Ecdysozoa</taxon>
        <taxon>Nematoda</taxon>
        <taxon>Chromadorea</taxon>
        <taxon>Rhabditida</taxon>
        <taxon>Tylenchina</taxon>
        <taxon>Panagrolaimomorpha</taxon>
        <taxon>Panagrolaimoidea</taxon>
        <taxon>Panagrolaimidae</taxon>
        <taxon>Panagrolaimus</taxon>
    </lineage>
</organism>
<proteinExistence type="predicted"/>